<organism evidence="2 3">
    <name type="scientific">Orthonyx spaldingii</name>
    <name type="common">Chowchilla</name>
    <dbReference type="NCBI Taxonomy" id="38397"/>
    <lineage>
        <taxon>Eukaryota</taxon>
        <taxon>Metazoa</taxon>
        <taxon>Chordata</taxon>
        <taxon>Craniata</taxon>
        <taxon>Vertebrata</taxon>
        <taxon>Euteleostomi</taxon>
        <taxon>Archelosauria</taxon>
        <taxon>Archosauria</taxon>
        <taxon>Dinosauria</taxon>
        <taxon>Saurischia</taxon>
        <taxon>Theropoda</taxon>
        <taxon>Coelurosauria</taxon>
        <taxon>Aves</taxon>
        <taxon>Neognathae</taxon>
        <taxon>Neoaves</taxon>
        <taxon>Telluraves</taxon>
        <taxon>Australaves</taxon>
        <taxon>Passeriformes</taxon>
        <taxon>Corvoidea</taxon>
        <taxon>Orthonychidae</taxon>
        <taxon>Orthonyx</taxon>
    </lineage>
</organism>
<feature type="region of interest" description="Disordered" evidence="1">
    <location>
        <begin position="1"/>
        <end position="36"/>
    </location>
</feature>
<sequence>MKLELQSRRQEEEEEEGAAAAPGATWPPPQPPETQDFQEYLAENERAVLHLQTAEELERLKAEEDSGSGSGGEGGGLCVLGEPLDDTWQVKPAPCPGLGSAILIPTQFPLEPPVLCYPPGQPAQVGSQLYLPDAPVLLCQLEPRAGAKGGGGHTEHPAPASSPPAKELGVPPVPAAASEGGAPQNLPEHLEPPHLPV</sequence>
<proteinExistence type="predicted"/>
<evidence type="ECO:0000313" key="2">
    <source>
        <dbReference type="EMBL" id="NXB99846.1"/>
    </source>
</evidence>
<keyword evidence="3" id="KW-1185">Reference proteome</keyword>
<protein>
    <submittedName>
        <fullName evidence="2">CSRN2 protein</fullName>
    </submittedName>
</protein>
<reference evidence="2 3" key="1">
    <citation type="submission" date="2019-09" db="EMBL/GenBank/DDBJ databases">
        <title>Bird 10,000 Genomes (B10K) Project - Family phase.</title>
        <authorList>
            <person name="Zhang G."/>
        </authorList>
    </citation>
    <scope>NUCLEOTIDE SEQUENCE [LARGE SCALE GENOMIC DNA]</scope>
    <source>
        <strain evidence="2">B10K-DU-029-32</strain>
        <tissue evidence="2">Liver or heart</tissue>
    </source>
</reference>
<accession>A0A7K8G6H1</accession>
<evidence type="ECO:0000256" key="1">
    <source>
        <dbReference type="SAM" id="MobiDB-lite"/>
    </source>
</evidence>
<feature type="region of interest" description="Disordered" evidence="1">
    <location>
        <begin position="144"/>
        <end position="197"/>
    </location>
</feature>
<evidence type="ECO:0000313" key="3">
    <source>
        <dbReference type="Proteomes" id="UP000526602"/>
    </source>
</evidence>
<feature type="non-terminal residue" evidence="2">
    <location>
        <position position="197"/>
    </location>
</feature>
<feature type="compositionally biased region" description="Gly residues" evidence="1">
    <location>
        <begin position="68"/>
        <end position="78"/>
    </location>
</feature>
<feature type="compositionally biased region" description="Basic and acidic residues" evidence="1">
    <location>
        <begin position="188"/>
        <end position="197"/>
    </location>
</feature>
<dbReference type="Proteomes" id="UP000526602">
    <property type="component" value="Unassembled WGS sequence"/>
</dbReference>
<name>A0A7K8G6H1_ORTSP</name>
<feature type="region of interest" description="Disordered" evidence="1">
    <location>
        <begin position="57"/>
        <end position="80"/>
    </location>
</feature>
<dbReference type="EMBL" id="VZTJ01000955">
    <property type="protein sequence ID" value="NXB99846.1"/>
    <property type="molecule type" value="Genomic_DNA"/>
</dbReference>
<comment type="caution">
    <text evidence="2">The sequence shown here is derived from an EMBL/GenBank/DDBJ whole genome shotgun (WGS) entry which is preliminary data.</text>
</comment>
<feature type="non-terminal residue" evidence="2">
    <location>
        <position position="1"/>
    </location>
</feature>
<dbReference type="AlphaFoldDB" id="A0A7K8G6H1"/>
<gene>
    <name evidence="2" type="primary">Csrnp2_1</name>
    <name evidence="2" type="ORF">ORTSPA_R15753</name>
</gene>
<feature type="compositionally biased region" description="Basic and acidic residues" evidence="1">
    <location>
        <begin position="1"/>
        <end position="11"/>
    </location>
</feature>